<dbReference type="AlphaFoldDB" id="A0A212KCS7"/>
<organism evidence="2">
    <name type="scientific">uncultured Eubacteriales bacterium</name>
    <dbReference type="NCBI Taxonomy" id="172733"/>
    <lineage>
        <taxon>Bacteria</taxon>
        <taxon>Bacillati</taxon>
        <taxon>Bacillota</taxon>
        <taxon>Clostridia</taxon>
        <taxon>Eubacteriales</taxon>
        <taxon>environmental samples</taxon>
    </lineage>
</organism>
<protein>
    <submittedName>
        <fullName evidence="2">Putative hydrolase or acyltransferase of alpha/beta superfamily</fullName>
    </submittedName>
</protein>
<dbReference type="GO" id="GO:0016787">
    <property type="term" value="F:hydrolase activity"/>
    <property type="evidence" value="ECO:0007669"/>
    <property type="project" value="UniProtKB-KW"/>
</dbReference>
<dbReference type="Pfam" id="PF00561">
    <property type="entry name" value="Abhydrolase_1"/>
    <property type="match status" value="1"/>
</dbReference>
<dbReference type="InterPro" id="IPR050266">
    <property type="entry name" value="AB_hydrolase_sf"/>
</dbReference>
<dbReference type="InterPro" id="IPR000073">
    <property type="entry name" value="AB_hydrolase_1"/>
</dbReference>
<gene>
    <name evidence="2" type="ORF">KL86CLO1_12664</name>
</gene>
<keyword evidence="2" id="KW-0012">Acyltransferase</keyword>
<name>A0A212KCS7_9FIRM</name>
<keyword evidence="2" id="KW-0808">Transferase</keyword>
<keyword evidence="2" id="KW-0378">Hydrolase</keyword>
<dbReference type="GO" id="GO:0016746">
    <property type="term" value="F:acyltransferase activity"/>
    <property type="evidence" value="ECO:0007669"/>
    <property type="project" value="UniProtKB-KW"/>
</dbReference>
<dbReference type="GO" id="GO:0016020">
    <property type="term" value="C:membrane"/>
    <property type="evidence" value="ECO:0007669"/>
    <property type="project" value="TreeGrafter"/>
</dbReference>
<sequence>MAYFQIDNMELYYEVHGDPDGTETVAFLNGVMASTSSWSLLWPVFARAGFRVLLHDFKGQLKSSKPEGPYTFAQHCAEAKALFASLGVEKLHLIGTSYGGEAAMKFAILYPEMVKSLTVIDSVSELDPVLEGFVAGWKTLCDTGDGEVFFQGMAPSIYGGAYIAANREKLAGRARAIRNNPSGYLEGQKILYDAFLQDVAMTDELSGIQCPALVVCGEEDILKPPRFSKIIADHIPRAEYLTLPGCGHVAIFEKPGELESAIFGFVMKNCAPFAG</sequence>
<feature type="domain" description="AB hydrolase-1" evidence="1">
    <location>
        <begin position="25"/>
        <end position="255"/>
    </location>
</feature>
<dbReference type="PRINTS" id="PR00412">
    <property type="entry name" value="EPOXHYDRLASE"/>
</dbReference>
<dbReference type="PANTHER" id="PTHR43798">
    <property type="entry name" value="MONOACYLGLYCEROL LIPASE"/>
    <property type="match status" value="1"/>
</dbReference>
<dbReference type="EMBL" id="FLUN01000001">
    <property type="protein sequence ID" value="SBW09472.1"/>
    <property type="molecule type" value="Genomic_DNA"/>
</dbReference>
<dbReference type="SUPFAM" id="SSF53474">
    <property type="entry name" value="alpha/beta-Hydrolases"/>
    <property type="match status" value="1"/>
</dbReference>
<dbReference type="Gene3D" id="3.40.50.1820">
    <property type="entry name" value="alpha/beta hydrolase"/>
    <property type="match status" value="1"/>
</dbReference>
<dbReference type="PRINTS" id="PR00111">
    <property type="entry name" value="ABHYDROLASE"/>
</dbReference>
<dbReference type="InterPro" id="IPR029058">
    <property type="entry name" value="AB_hydrolase_fold"/>
</dbReference>
<dbReference type="PANTHER" id="PTHR43798:SF33">
    <property type="entry name" value="HYDROLASE, PUTATIVE (AFU_ORTHOLOGUE AFUA_2G14860)-RELATED"/>
    <property type="match status" value="1"/>
</dbReference>
<evidence type="ECO:0000313" key="2">
    <source>
        <dbReference type="EMBL" id="SBW09472.1"/>
    </source>
</evidence>
<reference evidence="2" key="1">
    <citation type="submission" date="2016-04" db="EMBL/GenBank/DDBJ databases">
        <authorList>
            <person name="Evans L.H."/>
            <person name="Alamgir A."/>
            <person name="Owens N."/>
            <person name="Weber N.D."/>
            <person name="Virtaneva K."/>
            <person name="Barbian K."/>
            <person name="Babar A."/>
            <person name="Rosenke K."/>
        </authorList>
    </citation>
    <scope>NUCLEOTIDE SEQUENCE</scope>
    <source>
        <strain evidence="2">86</strain>
    </source>
</reference>
<accession>A0A212KCS7</accession>
<evidence type="ECO:0000259" key="1">
    <source>
        <dbReference type="Pfam" id="PF00561"/>
    </source>
</evidence>
<dbReference type="InterPro" id="IPR000639">
    <property type="entry name" value="Epox_hydrolase-like"/>
</dbReference>
<proteinExistence type="predicted"/>